<dbReference type="Pfam" id="PF00304">
    <property type="entry name" value="Gamma-thionin"/>
    <property type="match status" value="1"/>
</dbReference>
<evidence type="ECO:0000256" key="2">
    <source>
        <dbReference type="ARBA" id="ARBA00023157"/>
    </source>
</evidence>
<feature type="signal peptide" evidence="3">
    <location>
        <begin position="1"/>
        <end position="23"/>
    </location>
</feature>
<gene>
    <name evidence="5" type="primary">DEF_2</name>
    <name evidence="5" type="ORF">Zm00014a_014018</name>
</gene>
<protein>
    <submittedName>
        <fullName evidence="5">Defensin-like protein</fullName>
    </submittedName>
</protein>
<dbReference type="OMA" id="RDANCAN"/>
<feature type="chain" id="PRO_5035262037" evidence="3">
    <location>
        <begin position="24"/>
        <end position="78"/>
    </location>
</feature>
<dbReference type="InterPro" id="IPR003614">
    <property type="entry name" value="Knottins"/>
</dbReference>
<keyword evidence="1 3" id="KW-0732">Signal</keyword>
<dbReference type="KEGG" id="zma:100281766"/>
<proteinExistence type="predicted"/>
<dbReference type="HOGENOM" id="CLU_161668_1_2_1"/>
<feature type="domain" description="Knottins-like" evidence="4">
    <location>
        <begin position="33"/>
        <end position="78"/>
    </location>
</feature>
<sequence>MGGLSTKLFVVLLLLVCYTGTQGGPVTMVSARKCESQSFRFKGPCSRDANCANVCLTEGFTGGVCKGLRHRCFCTRDC</sequence>
<name>A0A8J8YHJ6_MAIZE</name>
<keyword evidence="2" id="KW-1015">Disulfide bond</keyword>
<accession>A0A8J8YHJ6</accession>
<dbReference type="OrthoDB" id="683455at2759"/>
<organism evidence="5">
    <name type="scientific">Zea mays</name>
    <name type="common">Maize</name>
    <dbReference type="NCBI Taxonomy" id="4577"/>
    <lineage>
        <taxon>Eukaryota</taxon>
        <taxon>Viridiplantae</taxon>
        <taxon>Streptophyta</taxon>
        <taxon>Embryophyta</taxon>
        <taxon>Tracheophyta</taxon>
        <taxon>Spermatophyta</taxon>
        <taxon>Magnoliopsida</taxon>
        <taxon>Liliopsida</taxon>
        <taxon>Poales</taxon>
        <taxon>Poaceae</taxon>
        <taxon>PACMAD clade</taxon>
        <taxon>Panicoideae</taxon>
        <taxon>Andropogonodae</taxon>
        <taxon>Andropogoneae</taxon>
        <taxon>Tripsacinae</taxon>
        <taxon>Zea</taxon>
    </lineage>
</organism>
<dbReference type="Proteomes" id="UP000251960">
    <property type="component" value="Chromosome 7"/>
</dbReference>
<dbReference type="PROSITE" id="PS00940">
    <property type="entry name" value="GAMMA_THIONIN"/>
    <property type="match status" value="1"/>
</dbReference>
<dbReference type="CDD" id="cd00107">
    <property type="entry name" value="Knot1"/>
    <property type="match status" value="1"/>
</dbReference>
<dbReference type="PANTHER" id="PTHR33147:SF39">
    <property type="entry name" value="DRO1 PROTEIN-RELATED"/>
    <property type="match status" value="1"/>
</dbReference>
<comment type="caution">
    <text evidence="5">The sequence shown here is derived from an EMBL/GenBank/DDBJ whole genome shotgun (WGS) entry which is preliminary data.</text>
</comment>
<evidence type="ECO:0000259" key="4">
    <source>
        <dbReference type="SMART" id="SM00505"/>
    </source>
</evidence>
<dbReference type="PANTHER" id="PTHR33147">
    <property type="entry name" value="DEFENSIN-LIKE PROTEIN 1"/>
    <property type="match status" value="1"/>
</dbReference>
<evidence type="ECO:0000256" key="3">
    <source>
        <dbReference type="SAM" id="SignalP"/>
    </source>
</evidence>
<dbReference type="AlphaFoldDB" id="A0A8J8YHJ6"/>
<reference evidence="5" key="1">
    <citation type="journal article" date="2018" name="Nat. Genet.">
        <title>Extensive intraspecific gene order and gene structural variations between Mo17 and other maize genomes.</title>
        <authorList>
            <person name="Sun S."/>
            <person name="Zhou Y."/>
            <person name="Chen J."/>
            <person name="Shi J."/>
            <person name="Zhao H."/>
            <person name="Zhao H."/>
            <person name="Song W."/>
            <person name="Zhang M."/>
            <person name="Cui Y."/>
            <person name="Dong X."/>
            <person name="Liu H."/>
            <person name="Ma X."/>
            <person name="Jiao Y."/>
            <person name="Wang B."/>
            <person name="Wei X."/>
            <person name="Stein J.C."/>
            <person name="Glaubitz J.C."/>
            <person name="Lu F."/>
            <person name="Yu G."/>
            <person name="Liang C."/>
            <person name="Fengler K."/>
            <person name="Li B."/>
            <person name="Rafalski A."/>
            <person name="Schnable P.S."/>
            <person name="Ware D.H."/>
            <person name="Buckler E.S."/>
            <person name="Lai J."/>
        </authorList>
    </citation>
    <scope>NUCLEOTIDE SEQUENCE [LARGE SCALE GENOMIC DNA]</scope>
    <source>
        <tissue evidence="5">Seedling</tissue>
    </source>
</reference>
<dbReference type="SUPFAM" id="SSF57095">
    <property type="entry name" value="Scorpion toxin-like"/>
    <property type="match status" value="1"/>
</dbReference>
<dbReference type="PRINTS" id="PR00288">
    <property type="entry name" value="PUROTHIONIN"/>
</dbReference>
<dbReference type="InterPro" id="IPR036574">
    <property type="entry name" value="Scorpion_toxin-like_sf"/>
</dbReference>
<evidence type="ECO:0000313" key="5">
    <source>
        <dbReference type="EMBL" id="PWZ12930.1"/>
    </source>
</evidence>
<dbReference type="InterPro" id="IPR008176">
    <property type="entry name" value="Defensin_plant"/>
</dbReference>
<dbReference type="EMBL" id="NCVQ01000008">
    <property type="protein sequence ID" value="PWZ12930.1"/>
    <property type="molecule type" value="Genomic_DNA"/>
</dbReference>
<dbReference type="Gene3D" id="3.30.30.10">
    <property type="entry name" value="Knottin, scorpion toxin-like"/>
    <property type="match status" value="1"/>
</dbReference>
<dbReference type="SMR" id="A0A8J8YHJ6"/>
<evidence type="ECO:0000256" key="1">
    <source>
        <dbReference type="ARBA" id="ARBA00022729"/>
    </source>
</evidence>
<dbReference type="GO" id="GO:0006952">
    <property type="term" value="P:defense response"/>
    <property type="evidence" value="ECO:0007669"/>
    <property type="project" value="InterPro"/>
</dbReference>
<dbReference type="SMART" id="SM00505">
    <property type="entry name" value="Knot1"/>
    <property type="match status" value="1"/>
</dbReference>